<dbReference type="EMBL" id="WJKJ01000138">
    <property type="protein sequence ID" value="MBD3364406.1"/>
    <property type="molecule type" value="Genomic_DNA"/>
</dbReference>
<organism evidence="1 2">
    <name type="scientific">candidate division WOR-3 bacterium</name>
    <dbReference type="NCBI Taxonomy" id="2052148"/>
    <lineage>
        <taxon>Bacteria</taxon>
        <taxon>Bacteria division WOR-3</taxon>
    </lineage>
</organism>
<dbReference type="AlphaFoldDB" id="A0A9D5QCW0"/>
<proteinExistence type="predicted"/>
<comment type="caution">
    <text evidence="1">The sequence shown here is derived from an EMBL/GenBank/DDBJ whole genome shotgun (WGS) entry which is preliminary data.</text>
</comment>
<name>A0A9D5QCW0_UNCW3</name>
<protein>
    <submittedName>
        <fullName evidence="1">Uncharacterized protein</fullName>
    </submittedName>
</protein>
<reference evidence="1" key="1">
    <citation type="submission" date="2019-11" db="EMBL/GenBank/DDBJ databases">
        <title>Microbial mats filling the niche in hypersaline microbial mats.</title>
        <authorList>
            <person name="Wong H.L."/>
            <person name="Macleod F.I."/>
            <person name="White R.A. III"/>
            <person name="Burns B.P."/>
        </authorList>
    </citation>
    <scope>NUCLEOTIDE SEQUENCE</scope>
    <source>
        <strain evidence="1">Bin_327</strain>
    </source>
</reference>
<accession>A0A9D5QCW0</accession>
<dbReference type="Proteomes" id="UP000630660">
    <property type="component" value="Unassembled WGS sequence"/>
</dbReference>
<sequence>MDTFLNIVDPEVCEIMETGDGGRCYDHELLDEGLYRKAADFSEEKPEFLSCFGLLPQR</sequence>
<gene>
    <name evidence="1" type="ORF">GF359_04230</name>
</gene>
<evidence type="ECO:0000313" key="1">
    <source>
        <dbReference type="EMBL" id="MBD3364406.1"/>
    </source>
</evidence>
<evidence type="ECO:0000313" key="2">
    <source>
        <dbReference type="Proteomes" id="UP000630660"/>
    </source>
</evidence>